<evidence type="ECO:0000313" key="2">
    <source>
        <dbReference type="EMBL" id="MED4128068.1"/>
    </source>
</evidence>
<dbReference type="Pfam" id="PF13302">
    <property type="entry name" value="Acetyltransf_3"/>
    <property type="match status" value="1"/>
</dbReference>
<proteinExistence type="predicted"/>
<dbReference type="RefSeq" id="WP_144557568.1">
    <property type="nucleotide sequence ID" value="NZ_CP042163.1"/>
</dbReference>
<dbReference type="PROSITE" id="PS51186">
    <property type="entry name" value="GNAT"/>
    <property type="match status" value="1"/>
</dbReference>
<comment type="caution">
    <text evidence="2">The sequence shown here is derived from an EMBL/GenBank/DDBJ whole genome shotgun (WGS) entry which is preliminary data.</text>
</comment>
<dbReference type="Gene3D" id="3.40.630.30">
    <property type="match status" value="1"/>
</dbReference>
<dbReference type="EMBL" id="JAROAS010000011">
    <property type="protein sequence ID" value="MED4128068.1"/>
    <property type="molecule type" value="Genomic_DNA"/>
</dbReference>
<gene>
    <name evidence="2" type="ORF">P5F74_07975</name>
</gene>
<accession>A0ABU6NIM9</accession>
<keyword evidence="3" id="KW-1185">Reference proteome</keyword>
<dbReference type="Proteomes" id="UP001341820">
    <property type="component" value="Unassembled WGS sequence"/>
</dbReference>
<evidence type="ECO:0000313" key="3">
    <source>
        <dbReference type="Proteomes" id="UP001341820"/>
    </source>
</evidence>
<name>A0ABU6NIM9_9BACI</name>
<dbReference type="SUPFAM" id="SSF55729">
    <property type="entry name" value="Acyl-CoA N-acyltransferases (Nat)"/>
    <property type="match status" value="1"/>
</dbReference>
<dbReference type="InterPro" id="IPR016181">
    <property type="entry name" value="Acyl_CoA_acyltransferase"/>
</dbReference>
<dbReference type="InterPro" id="IPR000182">
    <property type="entry name" value="GNAT_dom"/>
</dbReference>
<organism evidence="2 3">
    <name type="scientific">Shouchella miscanthi</name>
    <dbReference type="NCBI Taxonomy" id="2598861"/>
    <lineage>
        <taxon>Bacteria</taxon>
        <taxon>Bacillati</taxon>
        <taxon>Bacillota</taxon>
        <taxon>Bacilli</taxon>
        <taxon>Bacillales</taxon>
        <taxon>Bacillaceae</taxon>
        <taxon>Shouchella</taxon>
    </lineage>
</organism>
<reference evidence="2 3" key="1">
    <citation type="submission" date="2023-03" db="EMBL/GenBank/DDBJ databases">
        <title>Bacillus Genome Sequencing.</title>
        <authorList>
            <person name="Dunlap C."/>
        </authorList>
    </citation>
    <scope>NUCLEOTIDE SEQUENCE [LARGE SCALE GENOMIC DNA]</scope>
    <source>
        <strain evidence="2 3">B-4107</strain>
    </source>
</reference>
<protein>
    <submittedName>
        <fullName evidence="2">GNAT family N-acetyltransferase</fullName>
    </submittedName>
</protein>
<sequence>MRFVAMTEDQAKWIAYQWQYKGAYSFFHDEKNSRTTSFLEFGKKNTWQYAVYRESEIIGFIGVKRINGMIEMAPGLNPEETGKGKGRAFVQKCVDFLKTETNPETICVLMGGDNTKAKHVFEEVGFEEQSEEDNSMVRMIYSVNG</sequence>
<evidence type="ECO:0000259" key="1">
    <source>
        <dbReference type="PROSITE" id="PS51186"/>
    </source>
</evidence>
<feature type="domain" description="N-acetyltransferase" evidence="1">
    <location>
        <begin position="1"/>
        <end position="144"/>
    </location>
</feature>